<keyword evidence="4" id="KW-1185">Reference proteome</keyword>
<dbReference type="InterPro" id="IPR018120">
    <property type="entry name" value="Glyco_hydro_1_AS"/>
</dbReference>
<dbReference type="GO" id="GO:0005975">
    <property type="term" value="P:carbohydrate metabolic process"/>
    <property type="evidence" value="ECO:0007669"/>
    <property type="project" value="InterPro"/>
</dbReference>
<sequence>MTTKYDLSISQIGEGNTYNPYASILKFLNSSKFPNRESFPHGFLFGTGSSAVQIEGGSHEGGRGLGIWDDIVEQNKGLKHILIAIQGGEIGLALSSGRYVPYSSNPEDVVAAQRLMDFYWGWVLDPVFHGDYPKIMKELVGNRLPEFTKKEKRMLKGSTNFIGINYYTSHFARHEPNITKIMADNYDALAVSEASDAEGKILGFKDQYGWNNVYPEGLYNFLIYIKEKYKNPKVYITENGIASSKISNPLKDEHRIAYVAAHLNATKTAINDGVNVQGYFLWAAFDTFEFQAGYSGNWGLYHIDFNDSLKRIPTNTAKWYKEYLTHLFHRHMTTKYDLSISQIGEGNTYNPYASILKFLNSSKFPNRESFPHGFLFGTGSSAVQIEGGSHEGGRGLGIWDDIVEQNKGLKHILIAIQGGEIGLALSSGRYVPYSSNPEDVVAAQRLMDFYWGWVLDPVFHGDYPKIMKELVGNRLPEFTKKEKRMLKGSTNFIGINYYTSHFARHEPNITKIMADNYDALAVSEASDAEGKILGFKDQYGWNNVYPEGLYNFLIYIKEKYKNPKVYITENGIASSKISNPLKDEHRIAYVAAHLNATKTAINDGVNVQGYFLWAAFDTFEFQAGYSGNWGLYHIDFNDSLKRIPTNTAKWYKEYLTHLFHRHMTTKYDLSISQIGEGNTYNPYASILKFLNSSKFPNRESFPHGFLFGTGSSAVQIEGGSHEGGRGLGIWDDIVEQNKGLKHILIAIQGGEIGLALSSGRYVPYSSNPEDVVAAQRLMDFYWGWVLDPVFHGDYPKIMKELVGNRLPEFTKKEKRMLKGSTNFIGINYYTSHFARHEPNITKIMADNYDALAVSEASDAEGKILGFKDQYGWNNVYPEGLYNFLIYIKEKYKNPKVYITENGIASSKISNPLKDEHRIAYVAAHLNATKTAINDGVNVQGYFLWAAFDTFEFQAGYSGNWGLYHIDFNDSLKRIPTNTAKWYKEYLTRDLRH</sequence>
<dbReference type="PROSITE" id="PS00572">
    <property type="entry name" value="GLYCOSYL_HYDROL_F1_1"/>
    <property type="match status" value="3"/>
</dbReference>
<dbReference type="Proteomes" id="UP001058974">
    <property type="component" value="Chromosome 3"/>
</dbReference>
<dbReference type="AlphaFoldDB" id="A0A9D5B3W7"/>
<feature type="active site" description="Nucleophile" evidence="2">
    <location>
        <position position="569"/>
    </location>
</feature>
<proteinExistence type="inferred from homology"/>
<dbReference type="Gene3D" id="3.20.20.80">
    <property type="entry name" value="Glycosidases"/>
    <property type="match status" value="6"/>
</dbReference>
<gene>
    <name evidence="3" type="ORF">KIW84_033548</name>
</gene>
<evidence type="ECO:0008006" key="5">
    <source>
        <dbReference type="Google" id="ProtNLM"/>
    </source>
</evidence>
<dbReference type="InterPro" id="IPR017853">
    <property type="entry name" value="GH"/>
</dbReference>
<evidence type="ECO:0000256" key="1">
    <source>
        <dbReference type="ARBA" id="ARBA00010838"/>
    </source>
</evidence>
<evidence type="ECO:0000313" key="3">
    <source>
        <dbReference type="EMBL" id="KAI5428589.1"/>
    </source>
</evidence>
<reference evidence="3 4" key="1">
    <citation type="journal article" date="2022" name="Nat. Genet.">
        <title>Improved pea reference genome and pan-genome highlight genomic features and evolutionary characteristics.</title>
        <authorList>
            <person name="Yang T."/>
            <person name="Liu R."/>
            <person name="Luo Y."/>
            <person name="Hu S."/>
            <person name="Wang D."/>
            <person name="Wang C."/>
            <person name="Pandey M.K."/>
            <person name="Ge S."/>
            <person name="Xu Q."/>
            <person name="Li N."/>
            <person name="Li G."/>
            <person name="Huang Y."/>
            <person name="Saxena R.K."/>
            <person name="Ji Y."/>
            <person name="Li M."/>
            <person name="Yan X."/>
            <person name="He Y."/>
            <person name="Liu Y."/>
            <person name="Wang X."/>
            <person name="Xiang C."/>
            <person name="Varshney R.K."/>
            <person name="Ding H."/>
            <person name="Gao S."/>
            <person name="Zong X."/>
        </authorList>
    </citation>
    <scope>NUCLEOTIDE SEQUENCE [LARGE SCALE GENOMIC DNA]</scope>
    <source>
        <strain evidence="3 4">cv. Zhongwan 6</strain>
    </source>
</reference>
<dbReference type="PANTHER" id="PTHR10353">
    <property type="entry name" value="GLYCOSYL HYDROLASE"/>
    <property type="match status" value="1"/>
</dbReference>
<dbReference type="Pfam" id="PF00232">
    <property type="entry name" value="Glyco_hydro_1"/>
    <property type="match status" value="6"/>
</dbReference>
<dbReference type="PANTHER" id="PTHR10353:SF154">
    <property type="entry name" value="BETA-GLUCOSIDASE 9-RELATED"/>
    <property type="match status" value="1"/>
</dbReference>
<dbReference type="InterPro" id="IPR001360">
    <property type="entry name" value="Glyco_hydro_1"/>
</dbReference>
<dbReference type="EMBL" id="JAMSHJ010000003">
    <property type="protein sequence ID" value="KAI5428589.1"/>
    <property type="molecule type" value="Genomic_DNA"/>
</dbReference>
<dbReference type="SUPFAM" id="SSF51445">
    <property type="entry name" value="(Trans)glycosidases"/>
    <property type="match status" value="6"/>
</dbReference>
<evidence type="ECO:0000256" key="2">
    <source>
        <dbReference type="PROSITE-ProRule" id="PRU10055"/>
    </source>
</evidence>
<comment type="similarity">
    <text evidence="1">Belongs to the glycosyl hydrolase 1 family.</text>
</comment>
<name>A0A9D5B3W7_PEA</name>
<feature type="active site" description="Nucleophile" evidence="2">
    <location>
        <position position="900"/>
    </location>
</feature>
<protein>
    <recommendedName>
        <fullName evidence="5">Beta-glucosidase</fullName>
    </recommendedName>
</protein>
<comment type="caution">
    <text evidence="3">The sequence shown here is derived from an EMBL/GenBank/DDBJ whole genome shotgun (WGS) entry which is preliminary data.</text>
</comment>
<organism evidence="3 4">
    <name type="scientific">Pisum sativum</name>
    <name type="common">Garden pea</name>
    <name type="synonym">Lathyrus oleraceus</name>
    <dbReference type="NCBI Taxonomy" id="3888"/>
    <lineage>
        <taxon>Eukaryota</taxon>
        <taxon>Viridiplantae</taxon>
        <taxon>Streptophyta</taxon>
        <taxon>Embryophyta</taxon>
        <taxon>Tracheophyta</taxon>
        <taxon>Spermatophyta</taxon>
        <taxon>Magnoliopsida</taxon>
        <taxon>eudicotyledons</taxon>
        <taxon>Gunneridae</taxon>
        <taxon>Pentapetalae</taxon>
        <taxon>rosids</taxon>
        <taxon>fabids</taxon>
        <taxon>Fabales</taxon>
        <taxon>Fabaceae</taxon>
        <taxon>Papilionoideae</taxon>
        <taxon>50 kb inversion clade</taxon>
        <taxon>NPAAA clade</taxon>
        <taxon>Hologalegina</taxon>
        <taxon>IRL clade</taxon>
        <taxon>Fabeae</taxon>
        <taxon>Lathyrus</taxon>
    </lineage>
</organism>
<dbReference type="Gramene" id="Psat03G0354800-T1">
    <property type="protein sequence ID" value="KAI5428589.1"/>
    <property type="gene ID" value="KIW84_033548"/>
</dbReference>
<dbReference type="GO" id="GO:0008422">
    <property type="term" value="F:beta-glucosidase activity"/>
    <property type="evidence" value="ECO:0007669"/>
    <property type="project" value="TreeGrafter"/>
</dbReference>
<feature type="active site" description="Nucleophile" evidence="2">
    <location>
        <position position="238"/>
    </location>
</feature>
<accession>A0A9D5B3W7</accession>
<dbReference type="PRINTS" id="PR00131">
    <property type="entry name" value="GLHYDRLASE1"/>
</dbReference>
<evidence type="ECO:0000313" key="4">
    <source>
        <dbReference type="Proteomes" id="UP001058974"/>
    </source>
</evidence>